<gene>
    <name evidence="1" type="ORF">HMPREF3202_01565</name>
</gene>
<dbReference type="Proteomes" id="UP000070093">
    <property type="component" value="Unassembled WGS sequence"/>
</dbReference>
<evidence type="ECO:0000313" key="1">
    <source>
        <dbReference type="EMBL" id="KXO15878.1"/>
    </source>
</evidence>
<evidence type="ECO:0000313" key="2">
    <source>
        <dbReference type="Proteomes" id="UP000070093"/>
    </source>
</evidence>
<proteinExistence type="predicted"/>
<dbReference type="PATRIC" id="fig|28125.4.peg.1552"/>
<name>A0A137STT3_9BACT</name>
<organism evidence="1 2">
    <name type="scientific">Prevotella bivia</name>
    <dbReference type="NCBI Taxonomy" id="28125"/>
    <lineage>
        <taxon>Bacteria</taxon>
        <taxon>Pseudomonadati</taxon>
        <taxon>Bacteroidota</taxon>
        <taxon>Bacteroidia</taxon>
        <taxon>Bacteroidales</taxon>
        <taxon>Prevotellaceae</taxon>
        <taxon>Prevotella</taxon>
    </lineage>
</organism>
<sequence length="56" mass="6478">MNIAECRLSYAKIVPASAMKACFQIAERRLSSTKIGIYHYIINRLNRRKLPIYFGS</sequence>
<accession>A0A137STT3</accession>
<comment type="caution">
    <text evidence="1">The sequence shown here is derived from an EMBL/GenBank/DDBJ whole genome shotgun (WGS) entry which is preliminary data.</text>
</comment>
<dbReference type="EMBL" id="LTAG01000088">
    <property type="protein sequence ID" value="KXO15878.1"/>
    <property type="molecule type" value="Genomic_DNA"/>
</dbReference>
<dbReference type="AlphaFoldDB" id="A0A137STT3"/>
<protein>
    <submittedName>
        <fullName evidence="1">Uncharacterized protein</fullName>
    </submittedName>
</protein>
<reference evidence="1 2" key="1">
    <citation type="submission" date="2016-02" db="EMBL/GenBank/DDBJ databases">
        <authorList>
            <person name="Wen L."/>
            <person name="He K."/>
            <person name="Yang H."/>
        </authorList>
    </citation>
    <scope>NUCLEOTIDE SEQUENCE [LARGE SCALE GENOMIC DNA]</scope>
    <source>
        <strain evidence="1 2">GED7880</strain>
    </source>
</reference>